<evidence type="ECO:0000313" key="2">
    <source>
        <dbReference type="EMBL" id="JAE13957.1"/>
    </source>
</evidence>
<dbReference type="EMBL" id="GBRH01183939">
    <property type="protein sequence ID" value="JAE13957.1"/>
    <property type="molecule type" value="Transcribed_RNA"/>
</dbReference>
<evidence type="ECO:0000256" key="1">
    <source>
        <dbReference type="SAM" id="MobiDB-lite"/>
    </source>
</evidence>
<sequence>MQASTSLVLEVPLPVTVLPTWSSRGWSLGCPSPGPRGLPLRLTSSISASRRWR</sequence>
<reference evidence="2" key="1">
    <citation type="submission" date="2014-09" db="EMBL/GenBank/DDBJ databases">
        <authorList>
            <person name="Magalhaes I.L.F."/>
            <person name="Oliveira U."/>
            <person name="Santos F.R."/>
            <person name="Vidigal T.H.D.A."/>
            <person name="Brescovit A.D."/>
            <person name="Santos A.J."/>
        </authorList>
    </citation>
    <scope>NUCLEOTIDE SEQUENCE</scope>
    <source>
        <tissue evidence="2">Shoot tissue taken approximately 20 cm above the soil surface</tissue>
    </source>
</reference>
<feature type="compositionally biased region" description="Low complexity" evidence="1">
    <location>
        <begin position="32"/>
        <end position="42"/>
    </location>
</feature>
<proteinExistence type="predicted"/>
<dbReference type="AlphaFoldDB" id="A0A0A9FNT8"/>
<feature type="compositionally biased region" description="Polar residues" evidence="1">
    <location>
        <begin position="43"/>
        <end position="53"/>
    </location>
</feature>
<accession>A0A0A9FNT8</accession>
<feature type="region of interest" description="Disordered" evidence="1">
    <location>
        <begin position="32"/>
        <end position="53"/>
    </location>
</feature>
<reference evidence="2" key="2">
    <citation type="journal article" date="2015" name="Data Brief">
        <title>Shoot transcriptome of the giant reed, Arundo donax.</title>
        <authorList>
            <person name="Barrero R.A."/>
            <person name="Guerrero F.D."/>
            <person name="Moolhuijzen P."/>
            <person name="Goolsby J.A."/>
            <person name="Tidwell J."/>
            <person name="Bellgard S.E."/>
            <person name="Bellgard M.I."/>
        </authorList>
    </citation>
    <scope>NUCLEOTIDE SEQUENCE</scope>
    <source>
        <tissue evidence="2">Shoot tissue taken approximately 20 cm above the soil surface</tissue>
    </source>
</reference>
<protein>
    <submittedName>
        <fullName evidence="2">Sut2</fullName>
    </submittedName>
</protein>
<name>A0A0A9FNT8_ARUDO</name>
<organism evidence="2">
    <name type="scientific">Arundo donax</name>
    <name type="common">Giant reed</name>
    <name type="synonym">Donax arundinaceus</name>
    <dbReference type="NCBI Taxonomy" id="35708"/>
    <lineage>
        <taxon>Eukaryota</taxon>
        <taxon>Viridiplantae</taxon>
        <taxon>Streptophyta</taxon>
        <taxon>Embryophyta</taxon>
        <taxon>Tracheophyta</taxon>
        <taxon>Spermatophyta</taxon>
        <taxon>Magnoliopsida</taxon>
        <taxon>Liliopsida</taxon>
        <taxon>Poales</taxon>
        <taxon>Poaceae</taxon>
        <taxon>PACMAD clade</taxon>
        <taxon>Arundinoideae</taxon>
        <taxon>Arundineae</taxon>
        <taxon>Arundo</taxon>
    </lineage>
</organism>